<feature type="domain" description="HMG box" evidence="4">
    <location>
        <begin position="58"/>
        <end position="122"/>
    </location>
</feature>
<evidence type="ECO:0000313" key="5">
    <source>
        <dbReference type="EMBL" id="PVD27278.1"/>
    </source>
</evidence>
<comment type="caution">
    <text evidence="5">The sequence shown here is derived from an EMBL/GenBank/DDBJ whole genome shotgun (WGS) entry which is preliminary data.</text>
</comment>
<evidence type="ECO:0000259" key="4">
    <source>
        <dbReference type="PROSITE" id="PS50118"/>
    </source>
</evidence>
<proteinExistence type="predicted"/>
<dbReference type="Gene3D" id="1.10.30.10">
    <property type="entry name" value="High mobility group box domain"/>
    <property type="match status" value="1"/>
</dbReference>
<dbReference type="Pfam" id="PF09011">
    <property type="entry name" value="HMG_box_2"/>
    <property type="match status" value="1"/>
</dbReference>
<sequence length="145" mass="17661">MAYKLLAEEEYQDYKQKFLVFLDGLSEEEKAQLHDERLKMARHDRLRDKQELYDLGKPKRPPNGYMAFVRSSLHERGDVPMKQFMKELADCWRNIPKEEKEIYEEDARIEREKYKKELEEWEKKMIEIGREDVVRKSSFVKAKRT</sequence>
<dbReference type="OrthoDB" id="5550281at2759"/>
<dbReference type="GO" id="GO:0006357">
    <property type="term" value="P:regulation of transcription by RNA polymerase II"/>
    <property type="evidence" value="ECO:0007669"/>
    <property type="project" value="TreeGrafter"/>
</dbReference>
<keyword evidence="2" id="KW-0539">Nucleus</keyword>
<keyword evidence="1 2" id="KW-0238">DNA-binding</keyword>
<dbReference type="PANTHER" id="PTHR48112">
    <property type="entry name" value="HIGH MOBILITY GROUP PROTEIN DSP1"/>
    <property type="match status" value="1"/>
</dbReference>
<reference evidence="5 6" key="1">
    <citation type="submission" date="2018-04" db="EMBL/GenBank/DDBJ databases">
        <title>The genome of golden apple snail Pomacea canaliculata provides insight into stress tolerance and invasive adaptation.</title>
        <authorList>
            <person name="Liu C."/>
            <person name="Liu B."/>
            <person name="Ren Y."/>
            <person name="Zhang Y."/>
            <person name="Wang H."/>
            <person name="Li S."/>
            <person name="Jiang F."/>
            <person name="Yin L."/>
            <person name="Zhang G."/>
            <person name="Qian W."/>
            <person name="Fan W."/>
        </authorList>
    </citation>
    <scope>NUCLEOTIDE SEQUENCE [LARGE SCALE GENOMIC DNA]</scope>
    <source>
        <strain evidence="5">SZHN2017</strain>
        <tissue evidence="5">Muscle</tissue>
    </source>
</reference>
<keyword evidence="6" id="KW-1185">Reference proteome</keyword>
<dbReference type="PANTHER" id="PTHR48112:SF22">
    <property type="entry name" value="MITOCHONDRIAL TRANSCRIPTION FACTOR A, ISOFORM B"/>
    <property type="match status" value="1"/>
</dbReference>
<protein>
    <recommendedName>
        <fullName evidence="4">HMG box domain-containing protein</fullName>
    </recommendedName>
</protein>
<dbReference type="GO" id="GO:0003677">
    <property type="term" value="F:DNA binding"/>
    <property type="evidence" value="ECO:0007669"/>
    <property type="project" value="UniProtKB-UniRule"/>
</dbReference>
<name>A0A2T7P1H8_POMCA</name>
<dbReference type="Proteomes" id="UP000245119">
    <property type="component" value="Linkage Group LG7"/>
</dbReference>
<feature type="DNA-binding region" description="HMG box" evidence="2">
    <location>
        <begin position="58"/>
        <end position="122"/>
    </location>
</feature>
<dbReference type="InterPro" id="IPR050342">
    <property type="entry name" value="HMGB"/>
</dbReference>
<evidence type="ECO:0000256" key="2">
    <source>
        <dbReference type="PROSITE-ProRule" id="PRU00267"/>
    </source>
</evidence>
<dbReference type="PROSITE" id="PS50118">
    <property type="entry name" value="HMG_BOX_2"/>
    <property type="match status" value="1"/>
</dbReference>
<dbReference type="InterPro" id="IPR009071">
    <property type="entry name" value="HMG_box_dom"/>
</dbReference>
<keyword evidence="3" id="KW-0175">Coiled coil</keyword>
<evidence type="ECO:0000313" key="6">
    <source>
        <dbReference type="Proteomes" id="UP000245119"/>
    </source>
</evidence>
<evidence type="ECO:0000256" key="3">
    <source>
        <dbReference type="SAM" id="Coils"/>
    </source>
</evidence>
<dbReference type="AlphaFoldDB" id="A0A2T7P1H8"/>
<accession>A0A2T7P1H8</accession>
<dbReference type="SMART" id="SM00398">
    <property type="entry name" value="HMG"/>
    <property type="match status" value="1"/>
</dbReference>
<dbReference type="SUPFAM" id="SSF47095">
    <property type="entry name" value="HMG-box"/>
    <property type="match status" value="1"/>
</dbReference>
<dbReference type="GO" id="GO:0005634">
    <property type="term" value="C:nucleus"/>
    <property type="evidence" value="ECO:0007669"/>
    <property type="project" value="UniProtKB-UniRule"/>
</dbReference>
<dbReference type="EMBL" id="PZQS01000007">
    <property type="protein sequence ID" value="PVD27278.1"/>
    <property type="molecule type" value="Genomic_DNA"/>
</dbReference>
<gene>
    <name evidence="5" type="ORF">C0Q70_12433</name>
</gene>
<organism evidence="5 6">
    <name type="scientific">Pomacea canaliculata</name>
    <name type="common">Golden apple snail</name>
    <dbReference type="NCBI Taxonomy" id="400727"/>
    <lineage>
        <taxon>Eukaryota</taxon>
        <taxon>Metazoa</taxon>
        <taxon>Spiralia</taxon>
        <taxon>Lophotrochozoa</taxon>
        <taxon>Mollusca</taxon>
        <taxon>Gastropoda</taxon>
        <taxon>Caenogastropoda</taxon>
        <taxon>Architaenioglossa</taxon>
        <taxon>Ampullarioidea</taxon>
        <taxon>Ampullariidae</taxon>
        <taxon>Pomacea</taxon>
    </lineage>
</organism>
<dbReference type="STRING" id="400727.A0A2T7P1H8"/>
<feature type="coiled-coil region" evidence="3">
    <location>
        <begin position="100"/>
        <end position="131"/>
    </location>
</feature>
<dbReference type="InterPro" id="IPR036910">
    <property type="entry name" value="HMG_box_dom_sf"/>
</dbReference>
<evidence type="ECO:0000256" key="1">
    <source>
        <dbReference type="ARBA" id="ARBA00023125"/>
    </source>
</evidence>